<proteinExistence type="predicted"/>
<feature type="compositionally biased region" description="Polar residues" evidence="1">
    <location>
        <begin position="157"/>
        <end position="181"/>
    </location>
</feature>
<gene>
    <name evidence="2" type="ORF">NITFAB_1349</name>
</gene>
<feature type="region of interest" description="Disordered" evidence="1">
    <location>
        <begin position="1"/>
        <end position="34"/>
    </location>
</feature>
<evidence type="ECO:0000313" key="2">
    <source>
        <dbReference type="EMBL" id="SPS05759.1"/>
    </source>
</evidence>
<feature type="compositionally biased region" description="Basic and acidic residues" evidence="1">
    <location>
        <begin position="194"/>
        <end position="207"/>
    </location>
</feature>
<sequence>MITKEASKAKTRKSAGNSRKVPPDRDAKTTKAKKLAQLTLSPEFAANRVIHSADKHTDIHQNTDVQNLVDELRAQSAAVNCGNTGHVEAMLMNQATALQSLFAGLAERAMNQNQISSMESYMRLALKSQNQPRATLETLAAIKNPPVVIARQANINHGSGNQQVNNGTPAPSQPVHTQSPSRARKKRIPPNELLEVKHGSEKLDPRTASKAGRANPAMATLE</sequence>
<dbReference type="AlphaFoldDB" id="A0A2X0QUF7"/>
<evidence type="ECO:0000256" key="1">
    <source>
        <dbReference type="SAM" id="MobiDB-lite"/>
    </source>
</evidence>
<protein>
    <submittedName>
        <fullName evidence="2">Uncharacterized protein</fullName>
    </submittedName>
</protein>
<organism evidence="2">
    <name type="scientific">Candidatus Nitrotoga fabula</name>
    <dbReference type="NCBI Taxonomy" id="2182327"/>
    <lineage>
        <taxon>Bacteria</taxon>
        <taxon>Pseudomonadati</taxon>
        <taxon>Pseudomonadota</taxon>
        <taxon>Betaproteobacteria</taxon>
        <taxon>Nitrosomonadales</taxon>
        <taxon>Gallionellaceae</taxon>
        <taxon>Candidatus Nitrotoga</taxon>
    </lineage>
</organism>
<accession>A0A2X0QUF7</accession>
<name>A0A2X0QUF7_9PROT</name>
<reference evidence="2" key="1">
    <citation type="submission" date="2018-05" db="EMBL/GenBank/DDBJ databases">
        <authorList>
            <person name="Lanie J.A."/>
            <person name="Ng W.-L."/>
            <person name="Kazmierczak K.M."/>
            <person name="Andrzejewski T.M."/>
            <person name="Davidsen T.M."/>
            <person name="Wayne K.J."/>
            <person name="Tettelin H."/>
            <person name="Glass J.I."/>
            <person name="Rusch D."/>
            <person name="Podicherti R."/>
            <person name="Tsui H.-C.T."/>
            <person name="Winkler M.E."/>
        </authorList>
    </citation>
    <scope>NUCLEOTIDE SEQUENCE</scope>
    <source>
        <strain evidence="2">KNB</strain>
    </source>
</reference>
<feature type="region of interest" description="Disordered" evidence="1">
    <location>
        <begin position="157"/>
        <end position="222"/>
    </location>
</feature>
<dbReference type="EMBL" id="LS423452">
    <property type="protein sequence ID" value="SPS05759.1"/>
    <property type="molecule type" value="Genomic_DNA"/>
</dbReference>